<reference evidence="4 5" key="1">
    <citation type="submission" date="2024-01" db="EMBL/GenBank/DDBJ databases">
        <title>A draft genome for a cacao thread blight-causing isolate of Paramarasmius palmivorus.</title>
        <authorList>
            <person name="Baruah I.K."/>
            <person name="Bukari Y."/>
            <person name="Amoako-Attah I."/>
            <person name="Meinhardt L.W."/>
            <person name="Bailey B.A."/>
            <person name="Cohen S.P."/>
        </authorList>
    </citation>
    <scope>NUCLEOTIDE SEQUENCE [LARGE SCALE GENOMIC DNA]</scope>
    <source>
        <strain evidence="4 5">GH-12</strain>
    </source>
</reference>
<evidence type="ECO:0000256" key="1">
    <source>
        <dbReference type="ARBA" id="ARBA00022723"/>
    </source>
</evidence>
<organism evidence="4 5">
    <name type="scientific">Paramarasmius palmivorus</name>
    <dbReference type="NCBI Taxonomy" id="297713"/>
    <lineage>
        <taxon>Eukaryota</taxon>
        <taxon>Fungi</taxon>
        <taxon>Dikarya</taxon>
        <taxon>Basidiomycota</taxon>
        <taxon>Agaricomycotina</taxon>
        <taxon>Agaricomycetes</taxon>
        <taxon>Agaricomycetidae</taxon>
        <taxon>Agaricales</taxon>
        <taxon>Marasmiineae</taxon>
        <taxon>Marasmiaceae</taxon>
        <taxon>Paramarasmius</taxon>
    </lineage>
</organism>
<dbReference type="Pfam" id="PF00264">
    <property type="entry name" value="Tyrosinase"/>
    <property type="match status" value="1"/>
</dbReference>
<comment type="caution">
    <text evidence="4">The sequence shown here is derived from an EMBL/GenBank/DDBJ whole genome shotgun (WGS) entry which is preliminary data.</text>
</comment>
<proteinExistence type="predicted"/>
<dbReference type="InterPro" id="IPR050316">
    <property type="entry name" value="Tyrosinase/Hemocyanin"/>
</dbReference>
<dbReference type="InterPro" id="IPR008922">
    <property type="entry name" value="Di-copper_centre_dom_sf"/>
</dbReference>
<feature type="domain" description="Tyrosinase copper-binding" evidence="3">
    <location>
        <begin position="95"/>
        <end position="112"/>
    </location>
</feature>
<evidence type="ECO:0000313" key="5">
    <source>
        <dbReference type="Proteomes" id="UP001383192"/>
    </source>
</evidence>
<dbReference type="PROSITE" id="PS00497">
    <property type="entry name" value="TYROSINASE_1"/>
    <property type="match status" value="1"/>
</dbReference>
<evidence type="ECO:0000256" key="2">
    <source>
        <dbReference type="ARBA" id="ARBA00023008"/>
    </source>
</evidence>
<accession>A0AAW0CEJ6</accession>
<keyword evidence="5" id="KW-1185">Reference proteome</keyword>
<dbReference type="GO" id="GO:0016491">
    <property type="term" value="F:oxidoreductase activity"/>
    <property type="evidence" value="ECO:0007669"/>
    <property type="project" value="InterPro"/>
</dbReference>
<dbReference type="GO" id="GO:0046872">
    <property type="term" value="F:metal ion binding"/>
    <property type="evidence" value="ECO:0007669"/>
    <property type="project" value="UniProtKB-KW"/>
</dbReference>
<evidence type="ECO:0000259" key="3">
    <source>
        <dbReference type="PROSITE" id="PS00497"/>
    </source>
</evidence>
<keyword evidence="2" id="KW-0186">Copper</keyword>
<sequence length="255" mass="29012">MYTPGGRTRPRSPVRISELKSVRSPELDVRQTQTCENPTVRKEWRELNPTEQAAYHEAVICLMKQPSQRYPDEPKVVSRVDDFTWTHMVVNREAHQTATFLPFHRWFLHEYENALRSECNYTGPLAYWDWTIDADAGSVATSPVFNNVTGFGGNGHRTGNSTTGFEYCVTDGPYANITLTLGGTYPDYIDTDNVQHCLSRTFNNGRQDANGDFVVGDMMAGQYYTSTAMQRVYNSNNYYTLEMNLEDRPHAAGMC</sequence>
<dbReference type="EMBL" id="JAYKXP010000048">
    <property type="protein sequence ID" value="KAK7037280.1"/>
    <property type="molecule type" value="Genomic_DNA"/>
</dbReference>
<dbReference type="Gene3D" id="1.10.1280.10">
    <property type="entry name" value="Di-copper center containing domain from catechol oxidase"/>
    <property type="match status" value="1"/>
</dbReference>
<gene>
    <name evidence="4" type="ORF">VNI00_011271</name>
</gene>
<name>A0AAW0CEJ6_9AGAR</name>
<evidence type="ECO:0000313" key="4">
    <source>
        <dbReference type="EMBL" id="KAK7037280.1"/>
    </source>
</evidence>
<dbReference type="AlphaFoldDB" id="A0AAW0CEJ6"/>
<dbReference type="SUPFAM" id="SSF48056">
    <property type="entry name" value="Di-copper centre-containing domain"/>
    <property type="match status" value="1"/>
</dbReference>
<keyword evidence="1" id="KW-0479">Metal-binding</keyword>
<dbReference type="Proteomes" id="UP001383192">
    <property type="component" value="Unassembled WGS sequence"/>
</dbReference>
<dbReference type="InterPro" id="IPR002227">
    <property type="entry name" value="Tyrosinase_Cu-bd"/>
</dbReference>
<dbReference type="PANTHER" id="PTHR11474:SF126">
    <property type="entry name" value="TYROSINASE-LIKE PROTEIN TYR-1-RELATED"/>
    <property type="match status" value="1"/>
</dbReference>
<dbReference type="PANTHER" id="PTHR11474">
    <property type="entry name" value="TYROSINASE FAMILY MEMBER"/>
    <property type="match status" value="1"/>
</dbReference>
<protein>
    <recommendedName>
        <fullName evidence="3">Tyrosinase copper-binding domain-containing protein</fullName>
    </recommendedName>
</protein>